<dbReference type="GO" id="GO:0016811">
    <property type="term" value="F:hydrolase activity, acting on carbon-nitrogen (but not peptide) bonds, in linear amides"/>
    <property type="evidence" value="ECO:0007669"/>
    <property type="project" value="InterPro"/>
</dbReference>
<proteinExistence type="predicted"/>
<dbReference type="CDD" id="cd01297">
    <property type="entry name" value="D-aminoacylase"/>
    <property type="match status" value="1"/>
</dbReference>
<dbReference type="InterPro" id="IPR013108">
    <property type="entry name" value="Amidohydro_3"/>
</dbReference>
<dbReference type="Pfam" id="PF07969">
    <property type="entry name" value="Amidohydro_3"/>
    <property type="match status" value="1"/>
</dbReference>
<dbReference type="Proteomes" id="UP000612362">
    <property type="component" value="Unassembled WGS sequence"/>
</dbReference>
<dbReference type="EMBL" id="BNJF01000001">
    <property type="protein sequence ID" value="GHO42618.1"/>
    <property type="molecule type" value="Genomic_DNA"/>
</dbReference>
<dbReference type="PANTHER" id="PTHR11647">
    <property type="entry name" value="HYDRANTOINASE/DIHYDROPYRIMIDINASE FAMILY MEMBER"/>
    <property type="match status" value="1"/>
</dbReference>
<dbReference type="InterPro" id="IPR011059">
    <property type="entry name" value="Metal-dep_hydrolase_composite"/>
</dbReference>
<feature type="domain" description="Amidohydrolase 3" evidence="1">
    <location>
        <begin position="44"/>
        <end position="513"/>
    </location>
</feature>
<evidence type="ECO:0000313" key="3">
    <source>
        <dbReference type="Proteomes" id="UP000612362"/>
    </source>
</evidence>
<organism evidence="2 3">
    <name type="scientific">Ktedonospora formicarum</name>
    <dbReference type="NCBI Taxonomy" id="2778364"/>
    <lineage>
        <taxon>Bacteria</taxon>
        <taxon>Bacillati</taxon>
        <taxon>Chloroflexota</taxon>
        <taxon>Ktedonobacteria</taxon>
        <taxon>Ktedonobacterales</taxon>
        <taxon>Ktedonobacteraceae</taxon>
        <taxon>Ktedonospora</taxon>
    </lineage>
</organism>
<name>A0A8J3HY14_9CHLR</name>
<sequence>MYDLCIVNGRIVDGSGKTAYRGDIGIVGERIVALGSCLAPDAKEVLDGEGLVVAPGFIDAHTHDDLAIFRGEGVPMKIQQGVTTVVTGNCGFSMAPLAAEHVEALKDYSVGVLGNDAQPWHWRLTSELYEAWREIPMAQHVRPLIGQGPVRVAVMGFERRAPTEQELQQQESLVREAMEAGSAGLSLGLMYIPGMFTPTDELVRLARVVGRYGGVVTSHMRGEGDQLLASLAEMLAIAERAEVAMHISHLKVTGRKNWGSIERALDLIAEARGCGLDITVDVYPYNAGSTTITQLLPPWVLDGGIAQMLRRLREPEIQKQVARDLVHGIEGWENQVGANGWDSVLLAALHQEDLKPLEGLNMLEVAEALGKSPEEAFFHIILEEQGEATITIFHMDERDVERVVQAPFAMIGSDGIPVRGGRPHPRLYGTFPRYFRRYVREMGSLTLEEAVRKVTSLPAHRFGLGVRGEIAVGNIADLVLFDPETITDTATYKEPRTYPEGIKAVIVSGQMVVQGSQQISNRPGRLLLTPQGVRDEC</sequence>
<dbReference type="Gene3D" id="3.30.1490.130">
    <property type="entry name" value="D-aminoacylase. Domain 3"/>
    <property type="match status" value="1"/>
</dbReference>
<reference evidence="2" key="1">
    <citation type="submission" date="2020-10" db="EMBL/GenBank/DDBJ databases">
        <title>Taxonomic study of unclassified bacteria belonging to the class Ktedonobacteria.</title>
        <authorList>
            <person name="Yabe S."/>
            <person name="Wang C.M."/>
            <person name="Zheng Y."/>
            <person name="Sakai Y."/>
            <person name="Cavaletti L."/>
            <person name="Monciardini P."/>
            <person name="Donadio S."/>
        </authorList>
    </citation>
    <scope>NUCLEOTIDE SEQUENCE</scope>
    <source>
        <strain evidence="2">SOSP1-1</strain>
    </source>
</reference>
<evidence type="ECO:0000313" key="2">
    <source>
        <dbReference type="EMBL" id="GHO42618.1"/>
    </source>
</evidence>
<protein>
    <submittedName>
        <fullName evidence="2">Aminoacylase</fullName>
    </submittedName>
</protein>
<dbReference type="Gene3D" id="3.20.20.140">
    <property type="entry name" value="Metal-dependent hydrolases"/>
    <property type="match status" value="1"/>
</dbReference>
<dbReference type="SUPFAM" id="SSF51556">
    <property type="entry name" value="Metallo-dependent hydrolases"/>
    <property type="match status" value="1"/>
</dbReference>
<dbReference type="PANTHER" id="PTHR11647:SF1">
    <property type="entry name" value="COLLAPSIN RESPONSE MEDIATOR PROTEIN"/>
    <property type="match status" value="1"/>
</dbReference>
<dbReference type="Gene3D" id="2.30.40.10">
    <property type="entry name" value="Urease, subunit C, domain 1"/>
    <property type="match status" value="1"/>
</dbReference>
<gene>
    <name evidence="2" type="ORF">KSX_07810</name>
</gene>
<dbReference type="InterPro" id="IPR032466">
    <property type="entry name" value="Metal_Hydrolase"/>
</dbReference>
<dbReference type="InterPro" id="IPR023100">
    <property type="entry name" value="D-aminoacylase_insert_dom_sf"/>
</dbReference>
<evidence type="ECO:0000259" key="1">
    <source>
        <dbReference type="Pfam" id="PF07969"/>
    </source>
</evidence>
<keyword evidence="3" id="KW-1185">Reference proteome</keyword>
<dbReference type="InterPro" id="IPR050378">
    <property type="entry name" value="Metallo-dep_Hydrolases_sf"/>
</dbReference>
<dbReference type="RefSeq" id="WP_220192141.1">
    <property type="nucleotide sequence ID" value="NZ_BNJF01000001.1"/>
</dbReference>
<comment type="caution">
    <text evidence="2">The sequence shown here is derived from an EMBL/GenBank/DDBJ whole genome shotgun (WGS) entry which is preliminary data.</text>
</comment>
<dbReference type="SUPFAM" id="SSF51338">
    <property type="entry name" value="Composite domain of metallo-dependent hydrolases"/>
    <property type="match status" value="1"/>
</dbReference>
<accession>A0A8J3HY14</accession>
<dbReference type="AlphaFoldDB" id="A0A8J3HY14"/>